<dbReference type="PROSITE" id="PS50109">
    <property type="entry name" value="HIS_KIN"/>
    <property type="match status" value="1"/>
</dbReference>
<name>A0A120MZK3_HALHR</name>
<keyword evidence="3" id="KW-1185">Reference proteome</keyword>
<keyword evidence="2" id="KW-0418">Kinase</keyword>
<dbReference type="PANTHER" id="PTHR45569">
    <property type="entry name" value="SENSOR PROTEIN KDPD"/>
    <property type="match status" value="1"/>
</dbReference>
<evidence type="ECO:0000259" key="1">
    <source>
        <dbReference type="PROSITE" id="PS50109"/>
    </source>
</evidence>
<dbReference type="SMART" id="SM00387">
    <property type="entry name" value="HATPase_c"/>
    <property type="match status" value="1"/>
</dbReference>
<dbReference type="RefSeq" id="WP_162549324.1">
    <property type="nucleotide sequence ID" value="NZ_AP017372.2"/>
</dbReference>
<reference evidence="2" key="1">
    <citation type="submission" date="2016-02" db="EMBL/GenBank/DDBJ databases">
        <title>Halorhodospira halochloris DSM-1059 complete genome, version 2.</title>
        <authorList>
            <person name="Tsukatani Y."/>
        </authorList>
    </citation>
    <scope>NUCLEOTIDE SEQUENCE</scope>
    <source>
        <strain evidence="2">DSM 1059</strain>
    </source>
</reference>
<dbReference type="EMBL" id="AP017372">
    <property type="protein sequence ID" value="BAU57238.1"/>
    <property type="molecule type" value="Genomic_DNA"/>
</dbReference>
<evidence type="ECO:0000313" key="3">
    <source>
        <dbReference type="Proteomes" id="UP000218890"/>
    </source>
</evidence>
<sequence>MSTPDPEEKSVDFSVLLASSIHDIKNSLGFVLSKLDQALIEDSGRLEFSPELAVELNHEAKRANKALIQLLSLYRMESKQYVLQRQNVDIDDFFDDCRLRHDTLLKRKELALEVQVAQGLFAEIDPYLVEGVLDNLVINAMRFAQSRIRIAARMLDSADLEIRVEDDGPGFPEEVHTVGADGSVSHYRPSKFAAGDTKLGLYFCEMVAHLHQHGNKTGSICVSSGGELGGGIVAIKLPIAAA</sequence>
<dbReference type="InterPro" id="IPR036890">
    <property type="entry name" value="HATPase_C_sf"/>
</dbReference>
<keyword evidence="2" id="KW-0808">Transferase</keyword>
<dbReference type="SUPFAM" id="SSF55874">
    <property type="entry name" value="ATPase domain of HSP90 chaperone/DNA topoisomerase II/histidine kinase"/>
    <property type="match status" value="1"/>
</dbReference>
<dbReference type="Proteomes" id="UP000218890">
    <property type="component" value="Chromosome"/>
</dbReference>
<protein>
    <submittedName>
        <fullName evidence="2">Sensor histidine kinase</fullName>
    </submittedName>
</protein>
<dbReference type="Gene3D" id="3.30.565.10">
    <property type="entry name" value="Histidine kinase-like ATPase, C-terminal domain"/>
    <property type="match status" value="1"/>
</dbReference>
<dbReference type="InterPro" id="IPR005467">
    <property type="entry name" value="His_kinase_dom"/>
</dbReference>
<dbReference type="KEGG" id="hhk:HH1059_05540"/>
<dbReference type="PANTHER" id="PTHR45569:SF1">
    <property type="entry name" value="SENSOR PROTEIN KDPD"/>
    <property type="match status" value="1"/>
</dbReference>
<dbReference type="GO" id="GO:0000155">
    <property type="term" value="F:phosphorelay sensor kinase activity"/>
    <property type="evidence" value="ECO:0007669"/>
    <property type="project" value="TreeGrafter"/>
</dbReference>
<proteinExistence type="predicted"/>
<dbReference type="InterPro" id="IPR003594">
    <property type="entry name" value="HATPase_dom"/>
</dbReference>
<dbReference type="AlphaFoldDB" id="A0A120MZK3"/>
<dbReference type="Pfam" id="PF02518">
    <property type="entry name" value="HATPase_c"/>
    <property type="match status" value="1"/>
</dbReference>
<gene>
    <name evidence="2" type="ORF">HH1059_05540</name>
</gene>
<dbReference type="InterPro" id="IPR052023">
    <property type="entry name" value="Histidine_kinase_KdpD"/>
</dbReference>
<organism evidence="2 3">
    <name type="scientific">Halorhodospira halochloris</name>
    <name type="common">Ectothiorhodospira halochloris</name>
    <dbReference type="NCBI Taxonomy" id="1052"/>
    <lineage>
        <taxon>Bacteria</taxon>
        <taxon>Pseudomonadati</taxon>
        <taxon>Pseudomonadota</taxon>
        <taxon>Gammaproteobacteria</taxon>
        <taxon>Chromatiales</taxon>
        <taxon>Ectothiorhodospiraceae</taxon>
        <taxon>Halorhodospira</taxon>
    </lineage>
</organism>
<feature type="domain" description="Histidine kinase" evidence="1">
    <location>
        <begin position="19"/>
        <end position="241"/>
    </location>
</feature>
<accession>A0A120MZK3</accession>
<evidence type="ECO:0000313" key="2">
    <source>
        <dbReference type="EMBL" id="BAU57238.1"/>
    </source>
</evidence>
<dbReference type="GO" id="GO:0005886">
    <property type="term" value="C:plasma membrane"/>
    <property type="evidence" value="ECO:0007669"/>
    <property type="project" value="TreeGrafter"/>
</dbReference>